<gene>
    <name evidence="12" type="ORF">JS756_28740</name>
</gene>
<feature type="region of interest" description="Disordered" evidence="10">
    <location>
        <begin position="311"/>
        <end position="400"/>
    </location>
</feature>
<evidence type="ECO:0000256" key="4">
    <source>
        <dbReference type="ARBA" id="ARBA00022741"/>
    </source>
</evidence>
<protein>
    <submittedName>
        <fullName evidence="12">ABC transporter ATP-binding protein</fullName>
    </submittedName>
</protein>
<keyword evidence="7" id="KW-0472">Membrane</keyword>
<evidence type="ECO:0000256" key="2">
    <source>
        <dbReference type="ARBA" id="ARBA00022448"/>
    </source>
</evidence>
<evidence type="ECO:0000259" key="11">
    <source>
        <dbReference type="PROSITE" id="PS50893"/>
    </source>
</evidence>
<dbReference type="Pfam" id="PF00005">
    <property type="entry name" value="ABC_tran"/>
    <property type="match status" value="1"/>
</dbReference>
<dbReference type="InterPro" id="IPR050763">
    <property type="entry name" value="ABC_transporter_ATP-binding"/>
</dbReference>
<organism evidence="12 13">
    <name type="scientific">Streptomyces actuosus</name>
    <dbReference type="NCBI Taxonomy" id="1885"/>
    <lineage>
        <taxon>Bacteria</taxon>
        <taxon>Bacillati</taxon>
        <taxon>Actinomycetota</taxon>
        <taxon>Actinomycetes</taxon>
        <taxon>Kitasatosporales</taxon>
        <taxon>Streptomycetaceae</taxon>
        <taxon>Streptomyces</taxon>
    </lineage>
</organism>
<evidence type="ECO:0000256" key="6">
    <source>
        <dbReference type="ARBA" id="ARBA00022967"/>
    </source>
</evidence>
<keyword evidence="13" id="KW-1185">Reference proteome</keyword>
<keyword evidence="3" id="KW-1003">Cell membrane</keyword>
<evidence type="ECO:0000313" key="13">
    <source>
        <dbReference type="Proteomes" id="UP000788262"/>
    </source>
</evidence>
<evidence type="ECO:0000256" key="10">
    <source>
        <dbReference type="SAM" id="MobiDB-lite"/>
    </source>
</evidence>
<dbReference type="PROSITE" id="PS00211">
    <property type="entry name" value="ABC_TRANSPORTER_1"/>
    <property type="match status" value="1"/>
</dbReference>
<keyword evidence="8" id="KW-0046">Antibiotic resistance</keyword>
<keyword evidence="4" id="KW-0547">Nucleotide-binding</keyword>
<dbReference type="PROSITE" id="PS50893">
    <property type="entry name" value="ABC_TRANSPORTER_2"/>
    <property type="match status" value="1"/>
</dbReference>
<feature type="compositionally biased region" description="Basic and acidic residues" evidence="10">
    <location>
        <begin position="311"/>
        <end position="327"/>
    </location>
</feature>
<keyword evidence="2" id="KW-0813">Transport</keyword>
<keyword evidence="6" id="KW-1278">Translocase</keyword>
<dbReference type="InterPro" id="IPR017871">
    <property type="entry name" value="ABC_transporter-like_CS"/>
</dbReference>
<proteinExistence type="inferred from homology"/>
<dbReference type="PANTHER" id="PTHR42711:SF19">
    <property type="entry name" value="DOXORUBICIN RESISTANCE ATP-BINDING PROTEIN DRRA"/>
    <property type="match status" value="1"/>
</dbReference>
<dbReference type="PANTHER" id="PTHR42711">
    <property type="entry name" value="ABC TRANSPORTER ATP-BINDING PROTEIN"/>
    <property type="match status" value="1"/>
</dbReference>
<dbReference type="RefSeq" id="WP_205386155.1">
    <property type="nucleotide sequence ID" value="NZ_JAFFZS010000032.1"/>
</dbReference>
<dbReference type="NCBIfam" id="TIGR01188">
    <property type="entry name" value="drrA"/>
    <property type="match status" value="1"/>
</dbReference>
<comment type="caution">
    <text evidence="12">The sequence shown here is derived from an EMBL/GenBank/DDBJ whole genome shotgun (WGS) entry which is preliminary data.</text>
</comment>
<sequence>MIAARGLERTFPGRHGAVEAVRGVDLDVAEGEVLGLLGRNGAGKTTTVRMLTTLLDPTAGTARVAGHDVVTERREVRRRIGLVGQGGAAGSEHRVVDELRTQARLHGLGRREAAERAARMCADFGLEGLEHRLAKTLSGGQRRRLDIALGLVSRPQVLFLDEPTAGLDPHSRAAVWEHVRSLRTEHGVTVFLTTHYLDEADQICDRITVVDEGRVIADDTPEALKDATAGDTVVIATRQVAEAAVAVGRAVPGGRVDKAADAVQVRVVEARRRLADILRELDHAGVDVESVLVKRPSLDDVFLTLTGRSMHEQHAQPDQNEPRERRGQRGGGGTSRTASEAAESPEPAGGTGAATASDGPAPGTAARPVPAARAASPAAAGAAARPAATGTATATPREDQ</sequence>
<evidence type="ECO:0000256" key="5">
    <source>
        <dbReference type="ARBA" id="ARBA00022840"/>
    </source>
</evidence>
<dbReference type="EMBL" id="JAFFZS010000032">
    <property type="protein sequence ID" value="MBN0048028.1"/>
    <property type="molecule type" value="Genomic_DNA"/>
</dbReference>
<dbReference type="InterPro" id="IPR027417">
    <property type="entry name" value="P-loop_NTPase"/>
</dbReference>
<feature type="domain" description="ABC transporter" evidence="11">
    <location>
        <begin position="2"/>
        <end position="237"/>
    </location>
</feature>
<dbReference type="SMART" id="SM00382">
    <property type="entry name" value="AAA"/>
    <property type="match status" value="1"/>
</dbReference>
<reference evidence="12 13" key="1">
    <citation type="submission" date="2021-02" db="EMBL/GenBank/DDBJ databases">
        <title>Whole genome sequencing of Streptomyces actuosus VRA1.</title>
        <authorList>
            <person name="Sen G."/>
            <person name="Sen A."/>
        </authorList>
    </citation>
    <scope>NUCLEOTIDE SEQUENCE [LARGE SCALE GENOMIC DNA]</scope>
    <source>
        <strain evidence="12 13">VRA1</strain>
    </source>
</reference>
<dbReference type="InterPro" id="IPR003439">
    <property type="entry name" value="ABC_transporter-like_ATP-bd"/>
</dbReference>
<name>A0ABS2VY01_STRAS</name>
<evidence type="ECO:0000256" key="8">
    <source>
        <dbReference type="ARBA" id="ARBA00023251"/>
    </source>
</evidence>
<evidence type="ECO:0000256" key="3">
    <source>
        <dbReference type="ARBA" id="ARBA00022475"/>
    </source>
</evidence>
<evidence type="ECO:0000256" key="1">
    <source>
        <dbReference type="ARBA" id="ARBA00004413"/>
    </source>
</evidence>
<accession>A0ABS2VY01</accession>
<keyword evidence="5 12" id="KW-0067">ATP-binding</keyword>
<feature type="compositionally biased region" description="Low complexity" evidence="10">
    <location>
        <begin position="335"/>
        <end position="400"/>
    </location>
</feature>
<dbReference type="InterPro" id="IPR005894">
    <property type="entry name" value="DrrA"/>
</dbReference>
<comment type="subcellular location">
    <subcellularLocation>
        <location evidence="1">Cell membrane</location>
        <topology evidence="1">Peripheral membrane protein</topology>
        <orientation evidence="1">Cytoplasmic side</orientation>
    </subcellularLocation>
</comment>
<evidence type="ECO:0000256" key="9">
    <source>
        <dbReference type="ARBA" id="ARBA00049985"/>
    </source>
</evidence>
<evidence type="ECO:0000313" key="12">
    <source>
        <dbReference type="EMBL" id="MBN0048028.1"/>
    </source>
</evidence>
<dbReference type="Gene3D" id="3.40.50.300">
    <property type="entry name" value="P-loop containing nucleotide triphosphate hydrolases"/>
    <property type="match status" value="1"/>
</dbReference>
<dbReference type="Proteomes" id="UP000788262">
    <property type="component" value="Unassembled WGS sequence"/>
</dbReference>
<evidence type="ECO:0000256" key="7">
    <source>
        <dbReference type="ARBA" id="ARBA00023136"/>
    </source>
</evidence>
<dbReference type="SUPFAM" id="SSF52540">
    <property type="entry name" value="P-loop containing nucleoside triphosphate hydrolases"/>
    <property type="match status" value="1"/>
</dbReference>
<dbReference type="InterPro" id="IPR003593">
    <property type="entry name" value="AAA+_ATPase"/>
</dbReference>
<dbReference type="GO" id="GO:0005524">
    <property type="term" value="F:ATP binding"/>
    <property type="evidence" value="ECO:0007669"/>
    <property type="project" value="UniProtKB-KW"/>
</dbReference>
<comment type="similarity">
    <text evidence="9">Belongs to the ABC transporter superfamily. Drug exporter-1 (DrugE1) (TC 3.A.1.105) family.</text>
</comment>